<feature type="transmembrane region" description="Helical" evidence="7">
    <location>
        <begin position="140"/>
        <end position="162"/>
    </location>
</feature>
<dbReference type="PANTHER" id="PTHR43124:SF3">
    <property type="entry name" value="CHLORAMPHENICOL EFFLUX PUMP RV0191"/>
    <property type="match status" value="1"/>
</dbReference>
<dbReference type="SUPFAM" id="SSF103473">
    <property type="entry name" value="MFS general substrate transporter"/>
    <property type="match status" value="1"/>
</dbReference>
<keyword evidence="9" id="KW-1185">Reference proteome</keyword>
<keyword evidence="3 7" id="KW-0812">Transmembrane</keyword>
<evidence type="ECO:0000313" key="8">
    <source>
        <dbReference type="EMBL" id="WZP16147.1"/>
    </source>
</evidence>
<evidence type="ECO:0000256" key="2">
    <source>
        <dbReference type="ARBA" id="ARBA00022475"/>
    </source>
</evidence>
<feature type="transmembrane region" description="Helical" evidence="7">
    <location>
        <begin position="232"/>
        <end position="253"/>
    </location>
</feature>
<gene>
    <name evidence="8" type="ORF">AAE021_00725</name>
</gene>
<dbReference type="Proteomes" id="UP001448858">
    <property type="component" value="Chromosome"/>
</dbReference>
<dbReference type="EMBL" id="CP151657">
    <property type="protein sequence ID" value="WZP16147.1"/>
    <property type="molecule type" value="Genomic_DNA"/>
</dbReference>
<evidence type="ECO:0000256" key="5">
    <source>
        <dbReference type="ARBA" id="ARBA00023136"/>
    </source>
</evidence>
<proteinExistence type="predicted"/>
<name>A0ABZ2ZVC5_9MICC</name>
<keyword evidence="2" id="KW-1003">Cell membrane</keyword>
<feature type="transmembrane region" description="Helical" evidence="7">
    <location>
        <begin position="168"/>
        <end position="185"/>
    </location>
</feature>
<comment type="subcellular location">
    <subcellularLocation>
        <location evidence="1">Cell membrane</location>
        <topology evidence="1">Multi-pass membrane protein</topology>
    </subcellularLocation>
</comment>
<dbReference type="PANTHER" id="PTHR43124">
    <property type="entry name" value="PURINE EFFLUX PUMP PBUE"/>
    <property type="match status" value="1"/>
</dbReference>
<feature type="compositionally biased region" description="Basic and acidic residues" evidence="6">
    <location>
        <begin position="197"/>
        <end position="209"/>
    </location>
</feature>
<feature type="transmembrane region" description="Helical" evidence="7">
    <location>
        <begin position="110"/>
        <end position="128"/>
    </location>
</feature>
<protein>
    <submittedName>
        <fullName evidence="8">MFS transporter</fullName>
    </submittedName>
</protein>
<evidence type="ECO:0000256" key="1">
    <source>
        <dbReference type="ARBA" id="ARBA00004651"/>
    </source>
</evidence>
<evidence type="ECO:0000256" key="7">
    <source>
        <dbReference type="SAM" id="Phobius"/>
    </source>
</evidence>
<dbReference type="Gene3D" id="1.20.1250.20">
    <property type="entry name" value="MFS general substrate transporter like domains"/>
    <property type="match status" value="1"/>
</dbReference>
<dbReference type="Pfam" id="PF07690">
    <property type="entry name" value="MFS_1"/>
    <property type="match status" value="1"/>
</dbReference>
<keyword evidence="5 7" id="KW-0472">Membrane</keyword>
<keyword evidence="4 7" id="KW-1133">Transmembrane helix</keyword>
<feature type="transmembrane region" description="Helical" evidence="7">
    <location>
        <begin position="12"/>
        <end position="31"/>
    </location>
</feature>
<feature type="transmembrane region" description="Helical" evidence="7">
    <location>
        <begin position="353"/>
        <end position="373"/>
    </location>
</feature>
<evidence type="ECO:0000256" key="3">
    <source>
        <dbReference type="ARBA" id="ARBA00022692"/>
    </source>
</evidence>
<feature type="transmembrane region" description="Helical" evidence="7">
    <location>
        <begin position="84"/>
        <end position="104"/>
    </location>
</feature>
<evidence type="ECO:0000256" key="6">
    <source>
        <dbReference type="SAM" id="MobiDB-lite"/>
    </source>
</evidence>
<organism evidence="8 9">
    <name type="scientific">Arthrobacter citreus</name>
    <dbReference type="NCBI Taxonomy" id="1670"/>
    <lineage>
        <taxon>Bacteria</taxon>
        <taxon>Bacillati</taxon>
        <taxon>Actinomycetota</taxon>
        <taxon>Actinomycetes</taxon>
        <taxon>Micrococcales</taxon>
        <taxon>Micrococcaceae</taxon>
        <taxon>Arthrobacter</taxon>
    </lineage>
</organism>
<feature type="transmembrane region" description="Helical" evidence="7">
    <location>
        <begin position="51"/>
        <end position="72"/>
    </location>
</feature>
<dbReference type="RefSeq" id="WP_342023794.1">
    <property type="nucleotide sequence ID" value="NZ_CP151657.1"/>
</dbReference>
<feature type="region of interest" description="Disordered" evidence="6">
    <location>
        <begin position="189"/>
        <end position="221"/>
    </location>
</feature>
<sequence>MKRTLQSTETPAGPLFAVGAVALVAATYGLARLGYGLFLPAFSAAFSLSPTIGGLLASGTSVLYCAAALAGFRYAPTRPRLMTVLAGTTAALGSAGIAVAPGTAFFTGSVLVAGLGAGFASPALVELVQRNVGSGKQKKFQSVVNSGTGFGVVAAGALALALGSSWRLAWGLIAVITLAAMIGVLRADTSAAPSGSGKDRGQGGERGGDGEPGAASVPPAGTVSMRKLRRPIAAALIFGAGSAAVWVHGRLLLEEQGGLPAAATAAAWIALGLGGAAAVLAAPWLARHPVRTTWRITVLAVAAATGAFAAAPDIPLLGFAASALFGLAYTSSTSVLIIWAAQVSASSAAGTSVLFIGLVLGQSAGSAVTGGMIEAAGFGPAFLTAAVACTAGALVFAPRRGETG</sequence>
<evidence type="ECO:0000256" key="4">
    <source>
        <dbReference type="ARBA" id="ARBA00022989"/>
    </source>
</evidence>
<evidence type="ECO:0000313" key="9">
    <source>
        <dbReference type="Proteomes" id="UP001448858"/>
    </source>
</evidence>
<feature type="transmembrane region" description="Helical" evidence="7">
    <location>
        <begin position="317"/>
        <end position="341"/>
    </location>
</feature>
<accession>A0ABZ2ZVC5</accession>
<dbReference type="InterPro" id="IPR050189">
    <property type="entry name" value="MFS_Efflux_Transporters"/>
</dbReference>
<reference evidence="8 9" key="1">
    <citation type="submission" date="2024-04" db="EMBL/GenBank/DDBJ databases">
        <title>Arthrobacter sp. from Plains bison fecal sample.</title>
        <authorList>
            <person name="Ruzzini A."/>
        </authorList>
    </citation>
    <scope>NUCLEOTIDE SEQUENCE [LARGE SCALE GENOMIC DNA]</scope>
    <source>
        <strain evidence="8 9">EINP1</strain>
    </source>
</reference>
<dbReference type="InterPro" id="IPR036259">
    <property type="entry name" value="MFS_trans_sf"/>
</dbReference>
<feature type="transmembrane region" description="Helical" evidence="7">
    <location>
        <begin position="293"/>
        <end position="311"/>
    </location>
</feature>
<dbReference type="InterPro" id="IPR011701">
    <property type="entry name" value="MFS"/>
</dbReference>
<feature type="transmembrane region" description="Helical" evidence="7">
    <location>
        <begin position="379"/>
        <end position="397"/>
    </location>
</feature>
<feature type="transmembrane region" description="Helical" evidence="7">
    <location>
        <begin position="265"/>
        <end position="286"/>
    </location>
</feature>